<reference evidence="4" key="1">
    <citation type="submission" date="2023-07" db="EMBL/GenBank/DDBJ databases">
        <title>30 novel species of actinomycetes from the DSMZ collection.</title>
        <authorList>
            <person name="Nouioui I."/>
        </authorList>
    </citation>
    <scope>NUCLEOTIDE SEQUENCE [LARGE SCALE GENOMIC DNA]</scope>
    <source>
        <strain evidence="4">DSM 41699</strain>
    </source>
</reference>
<dbReference type="EMBL" id="JAVREY010000004">
    <property type="protein sequence ID" value="MDT0462562.1"/>
    <property type="molecule type" value="Genomic_DNA"/>
</dbReference>
<comment type="caution">
    <text evidence="3">The sequence shown here is derived from an EMBL/GenBank/DDBJ whole genome shotgun (WGS) entry which is preliminary data.</text>
</comment>
<dbReference type="InterPro" id="IPR043917">
    <property type="entry name" value="DUF5753"/>
</dbReference>
<evidence type="ECO:0000313" key="4">
    <source>
        <dbReference type="Proteomes" id="UP001183809"/>
    </source>
</evidence>
<evidence type="ECO:0000313" key="3">
    <source>
        <dbReference type="EMBL" id="MDT0462562.1"/>
    </source>
</evidence>
<feature type="domain" description="DUF5753" evidence="2">
    <location>
        <begin position="23"/>
        <end position="109"/>
    </location>
</feature>
<accession>A0ABU2TNQ9</accession>
<keyword evidence="4" id="KW-1185">Reference proteome</keyword>
<name>A0ABU2TNQ9_9ACTN</name>
<dbReference type="Pfam" id="PF19054">
    <property type="entry name" value="DUF5753"/>
    <property type="match status" value="1"/>
</dbReference>
<feature type="region of interest" description="Disordered" evidence="1">
    <location>
        <begin position="1"/>
        <end position="25"/>
    </location>
</feature>
<sequence length="114" mass="12599">MLWPQTPVRRRGPLNADRADSEYEHLAERATRPNVALQVMPMDRAGHAGLAGPMTVIETPEDVTLVYLEGQGNSHLVSKPDEVGVLARRYAMIRTQALNPEESVSLIERLAGEL</sequence>
<proteinExistence type="predicted"/>
<protein>
    <submittedName>
        <fullName evidence="3">Scr1 family TA system antitoxin-like transcriptional regulator</fullName>
    </submittedName>
</protein>
<dbReference type="RefSeq" id="WP_311692625.1">
    <property type="nucleotide sequence ID" value="NZ_JAVREY010000004.1"/>
</dbReference>
<gene>
    <name evidence="3" type="ORF">RM764_06010</name>
</gene>
<organism evidence="3 4">
    <name type="scientific">Streptomyces gibsoniae</name>
    <dbReference type="NCBI Taxonomy" id="3075529"/>
    <lineage>
        <taxon>Bacteria</taxon>
        <taxon>Bacillati</taxon>
        <taxon>Actinomycetota</taxon>
        <taxon>Actinomycetes</taxon>
        <taxon>Kitasatosporales</taxon>
        <taxon>Streptomycetaceae</taxon>
        <taxon>Streptomyces</taxon>
    </lineage>
</organism>
<evidence type="ECO:0000256" key="1">
    <source>
        <dbReference type="SAM" id="MobiDB-lite"/>
    </source>
</evidence>
<dbReference type="Proteomes" id="UP001183809">
    <property type="component" value="Unassembled WGS sequence"/>
</dbReference>
<evidence type="ECO:0000259" key="2">
    <source>
        <dbReference type="Pfam" id="PF19054"/>
    </source>
</evidence>